<reference evidence="5 6" key="1">
    <citation type="journal article" date="2018" name="Front. Plant Sci.">
        <title>Red Clover (Trifolium pratense) and Zigzag Clover (T. medium) - A Picture of Genomic Similarities and Differences.</title>
        <authorList>
            <person name="Dluhosova J."/>
            <person name="Istvanek J."/>
            <person name="Nedelnik J."/>
            <person name="Repkova J."/>
        </authorList>
    </citation>
    <scope>NUCLEOTIDE SEQUENCE [LARGE SCALE GENOMIC DNA]</scope>
    <source>
        <strain evidence="6">cv. 10/8</strain>
        <tissue evidence="5">Leaf</tissue>
    </source>
</reference>
<dbReference type="Gene3D" id="1.20.5.4130">
    <property type="match status" value="1"/>
</dbReference>
<dbReference type="AlphaFoldDB" id="A0A392SZR4"/>
<evidence type="ECO:0000313" key="5">
    <source>
        <dbReference type="EMBL" id="MCI54229.1"/>
    </source>
</evidence>
<evidence type="ECO:0000313" key="6">
    <source>
        <dbReference type="Proteomes" id="UP000265520"/>
    </source>
</evidence>
<evidence type="ECO:0000256" key="2">
    <source>
        <dbReference type="ARBA" id="ARBA00022741"/>
    </source>
</evidence>
<evidence type="ECO:0000256" key="1">
    <source>
        <dbReference type="ARBA" id="ARBA00022737"/>
    </source>
</evidence>
<name>A0A392SZR4_9FABA</name>
<feature type="non-terminal residue" evidence="5">
    <location>
        <position position="48"/>
    </location>
</feature>
<comment type="caution">
    <text evidence="5">The sequence shown here is derived from an EMBL/GenBank/DDBJ whole genome shotgun (WGS) entry which is preliminary data.</text>
</comment>
<keyword evidence="6" id="KW-1185">Reference proteome</keyword>
<dbReference type="GO" id="GO:0006952">
    <property type="term" value="P:defense response"/>
    <property type="evidence" value="ECO:0007669"/>
    <property type="project" value="UniProtKB-KW"/>
</dbReference>
<protein>
    <submittedName>
        <fullName evidence="5">Disease resistance protein (CC-NBS-LRR class) family protein</fullName>
    </submittedName>
</protein>
<organism evidence="5 6">
    <name type="scientific">Trifolium medium</name>
    <dbReference type="NCBI Taxonomy" id="97028"/>
    <lineage>
        <taxon>Eukaryota</taxon>
        <taxon>Viridiplantae</taxon>
        <taxon>Streptophyta</taxon>
        <taxon>Embryophyta</taxon>
        <taxon>Tracheophyta</taxon>
        <taxon>Spermatophyta</taxon>
        <taxon>Magnoliopsida</taxon>
        <taxon>eudicotyledons</taxon>
        <taxon>Gunneridae</taxon>
        <taxon>Pentapetalae</taxon>
        <taxon>rosids</taxon>
        <taxon>fabids</taxon>
        <taxon>Fabales</taxon>
        <taxon>Fabaceae</taxon>
        <taxon>Papilionoideae</taxon>
        <taxon>50 kb inversion clade</taxon>
        <taxon>NPAAA clade</taxon>
        <taxon>Hologalegina</taxon>
        <taxon>IRL clade</taxon>
        <taxon>Trifolieae</taxon>
        <taxon>Trifolium</taxon>
    </lineage>
</organism>
<keyword evidence="3" id="KW-0611">Plant defense</keyword>
<evidence type="ECO:0000259" key="4">
    <source>
        <dbReference type="Pfam" id="PF18052"/>
    </source>
</evidence>
<keyword evidence="1" id="KW-0677">Repeat</keyword>
<dbReference type="Proteomes" id="UP000265520">
    <property type="component" value="Unassembled WGS sequence"/>
</dbReference>
<dbReference type="InterPro" id="IPR041118">
    <property type="entry name" value="Rx_N"/>
</dbReference>
<feature type="domain" description="Disease resistance N-terminal" evidence="4">
    <location>
        <begin position="5"/>
        <end position="48"/>
    </location>
</feature>
<accession>A0A392SZR4</accession>
<keyword evidence="2" id="KW-0547">Nucleotide-binding</keyword>
<dbReference type="GO" id="GO:0000166">
    <property type="term" value="F:nucleotide binding"/>
    <property type="evidence" value="ECO:0007669"/>
    <property type="project" value="UniProtKB-KW"/>
</dbReference>
<evidence type="ECO:0000256" key="3">
    <source>
        <dbReference type="ARBA" id="ARBA00022821"/>
    </source>
</evidence>
<proteinExistence type="predicted"/>
<dbReference type="Pfam" id="PF18052">
    <property type="entry name" value="Rx_N"/>
    <property type="match status" value="1"/>
</dbReference>
<sequence>MAELAVSSVLQKLYQSVLEEGTSLTGFGRDFKEIKDELESIQALLKDA</sequence>
<dbReference type="EMBL" id="LXQA010476037">
    <property type="protein sequence ID" value="MCI54229.1"/>
    <property type="molecule type" value="Genomic_DNA"/>
</dbReference>